<evidence type="ECO:0000256" key="4">
    <source>
        <dbReference type="ARBA" id="ARBA00022801"/>
    </source>
</evidence>
<dbReference type="SUPFAM" id="SSF53098">
    <property type="entry name" value="Ribonuclease H-like"/>
    <property type="match status" value="1"/>
</dbReference>
<keyword evidence="4" id="KW-0378">Hydrolase</keyword>
<feature type="compositionally biased region" description="Polar residues" evidence="10">
    <location>
        <begin position="162"/>
        <end position="185"/>
    </location>
</feature>
<evidence type="ECO:0000259" key="11">
    <source>
        <dbReference type="Pfam" id="PF25597"/>
    </source>
</evidence>
<evidence type="ECO:0000256" key="10">
    <source>
        <dbReference type="SAM" id="MobiDB-lite"/>
    </source>
</evidence>
<keyword evidence="13" id="KW-1185">Reference proteome</keyword>
<comment type="caution">
    <text evidence="12">The sequence shown here is derived from an EMBL/GenBank/DDBJ whole genome shotgun (WGS) entry which is preliminary data.</text>
</comment>
<evidence type="ECO:0000256" key="1">
    <source>
        <dbReference type="ARBA" id="ARBA00022722"/>
    </source>
</evidence>
<gene>
    <name evidence="12" type="ORF">PR048_007073</name>
</gene>
<dbReference type="Pfam" id="PF25597">
    <property type="entry name" value="SH3_retrovirus"/>
    <property type="match status" value="1"/>
</dbReference>
<keyword evidence="7" id="KW-0695">RNA-directed DNA polymerase</keyword>
<evidence type="ECO:0000313" key="12">
    <source>
        <dbReference type="EMBL" id="KAJ8894420.1"/>
    </source>
</evidence>
<keyword evidence="1" id="KW-0540">Nuclease</keyword>
<sequence length="203" mass="23035">MNWTNFLKCSGLTVEPSVAHEKNVPYCPEHPGKIEIEMRTIVEATKTMMAAKNMEKQFWTEAVNTAVYIINRSGQVQFLCGDLAYIHVPKQNRKKLDPKAKKKGIFVGYGESMKGYRIYLPDEGKIHISCNVFFPSVEYCRNEQHSGANVSRTDSVDPGDKSVNQDNEYMGTSFTLNNSQDGQSENQDDEDVEDFQDMPCDNE</sequence>
<proteinExistence type="predicted"/>
<keyword evidence="9" id="KW-0233">DNA recombination</keyword>
<feature type="compositionally biased region" description="Acidic residues" evidence="10">
    <location>
        <begin position="186"/>
        <end position="203"/>
    </location>
</feature>
<name>A0ABQ9ICL9_9NEOP</name>
<keyword evidence="3" id="KW-0255">Endonuclease</keyword>
<keyword evidence="8" id="KW-0239">DNA-directed DNA polymerase</keyword>
<keyword evidence="8" id="KW-0808">Transferase</keyword>
<dbReference type="PANTHER" id="PTHR42648">
    <property type="entry name" value="TRANSPOSASE, PUTATIVE-RELATED"/>
    <property type="match status" value="1"/>
</dbReference>
<evidence type="ECO:0000256" key="2">
    <source>
        <dbReference type="ARBA" id="ARBA00022723"/>
    </source>
</evidence>
<keyword evidence="8" id="KW-0548">Nucleotidyltransferase</keyword>
<feature type="domain" description="Retroviral polymerase SH3-like" evidence="11">
    <location>
        <begin position="83"/>
        <end position="135"/>
    </location>
</feature>
<evidence type="ECO:0000256" key="9">
    <source>
        <dbReference type="ARBA" id="ARBA00023172"/>
    </source>
</evidence>
<keyword evidence="6" id="KW-0229">DNA integration</keyword>
<protein>
    <recommendedName>
        <fullName evidence="11">Retroviral polymerase SH3-like domain-containing protein</fullName>
    </recommendedName>
</protein>
<evidence type="ECO:0000256" key="5">
    <source>
        <dbReference type="ARBA" id="ARBA00022842"/>
    </source>
</evidence>
<dbReference type="InterPro" id="IPR012337">
    <property type="entry name" value="RNaseH-like_sf"/>
</dbReference>
<keyword evidence="2" id="KW-0479">Metal-binding</keyword>
<evidence type="ECO:0000256" key="8">
    <source>
        <dbReference type="ARBA" id="ARBA00022932"/>
    </source>
</evidence>
<dbReference type="InterPro" id="IPR057670">
    <property type="entry name" value="SH3_retrovirus"/>
</dbReference>
<dbReference type="Gene3D" id="3.30.420.10">
    <property type="entry name" value="Ribonuclease H-like superfamily/Ribonuclease H"/>
    <property type="match status" value="1"/>
</dbReference>
<dbReference type="InterPro" id="IPR039537">
    <property type="entry name" value="Retrotran_Ty1/copia-like"/>
</dbReference>
<accession>A0ABQ9ICL9</accession>
<organism evidence="12 13">
    <name type="scientific">Dryococelus australis</name>
    <dbReference type="NCBI Taxonomy" id="614101"/>
    <lineage>
        <taxon>Eukaryota</taxon>
        <taxon>Metazoa</taxon>
        <taxon>Ecdysozoa</taxon>
        <taxon>Arthropoda</taxon>
        <taxon>Hexapoda</taxon>
        <taxon>Insecta</taxon>
        <taxon>Pterygota</taxon>
        <taxon>Neoptera</taxon>
        <taxon>Polyneoptera</taxon>
        <taxon>Phasmatodea</taxon>
        <taxon>Verophasmatodea</taxon>
        <taxon>Anareolatae</taxon>
        <taxon>Phasmatidae</taxon>
        <taxon>Eurycanthinae</taxon>
        <taxon>Dryococelus</taxon>
    </lineage>
</organism>
<dbReference type="EMBL" id="JARBHB010000002">
    <property type="protein sequence ID" value="KAJ8894420.1"/>
    <property type="molecule type" value="Genomic_DNA"/>
</dbReference>
<evidence type="ECO:0000256" key="3">
    <source>
        <dbReference type="ARBA" id="ARBA00022759"/>
    </source>
</evidence>
<evidence type="ECO:0000256" key="7">
    <source>
        <dbReference type="ARBA" id="ARBA00022918"/>
    </source>
</evidence>
<dbReference type="InterPro" id="IPR036397">
    <property type="entry name" value="RNaseH_sf"/>
</dbReference>
<evidence type="ECO:0000256" key="6">
    <source>
        <dbReference type="ARBA" id="ARBA00022908"/>
    </source>
</evidence>
<reference evidence="12 13" key="1">
    <citation type="submission" date="2023-02" db="EMBL/GenBank/DDBJ databases">
        <title>LHISI_Scaffold_Assembly.</title>
        <authorList>
            <person name="Stuart O.P."/>
            <person name="Cleave R."/>
            <person name="Magrath M.J.L."/>
            <person name="Mikheyev A.S."/>
        </authorList>
    </citation>
    <scope>NUCLEOTIDE SEQUENCE [LARGE SCALE GENOMIC DNA]</scope>
    <source>
        <strain evidence="12">Daus_M_001</strain>
        <tissue evidence="12">Leg muscle</tissue>
    </source>
</reference>
<feature type="region of interest" description="Disordered" evidence="10">
    <location>
        <begin position="146"/>
        <end position="203"/>
    </location>
</feature>
<keyword evidence="5" id="KW-0460">Magnesium</keyword>
<dbReference type="PANTHER" id="PTHR42648:SF11">
    <property type="entry name" value="TRANSPOSON TY4-P GAG-POL POLYPROTEIN"/>
    <property type="match status" value="1"/>
</dbReference>
<evidence type="ECO:0000313" key="13">
    <source>
        <dbReference type="Proteomes" id="UP001159363"/>
    </source>
</evidence>
<dbReference type="Proteomes" id="UP001159363">
    <property type="component" value="Chromosome 2"/>
</dbReference>